<sequence length="328" mass="37486">MLKICVIGSSGHFRYALEGLDEECSVTGIAPGVPEEDLSKLEKAISEMNIKPKKYNNWWEMLEKEKPDILVINTVFSLNGKILLEALERKIHAFVEKPIATTFEDLEKIRSVYQKVRNEVFFTAMFGIRYRPHFLTAKKLVSEGAVGEIRLVNTQKSYKLGQRPDFYKKRETYGGTIPWVGIHAIDWIHWITEKKFLSVYATHSRLHNSGHGELETTALCHFTLEDEVFASLSIDYLRPHGAPTHDDDRMRIVGTKGIVEVINERVFLTDEKGHREVPLVEKGQIFEDFLREIRGQGKCMVTPEDSILTTEIALKARLSADTGQIVRI</sequence>
<organism evidence="3 4">
    <name type="scientific">Thermotoga petrophila (strain ATCC BAA-488 / DSM 13995 / JCM 10881 / RKU-1)</name>
    <dbReference type="NCBI Taxonomy" id="390874"/>
    <lineage>
        <taxon>Bacteria</taxon>
        <taxon>Thermotogati</taxon>
        <taxon>Thermotogota</taxon>
        <taxon>Thermotogae</taxon>
        <taxon>Thermotogales</taxon>
        <taxon>Thermotogaceae</taxon>
        <taxon>Thermotoga</taxon>
    </lineage>
</organism>
<dbReference type="Proteomes" id="UP000006558">
    <property type="component" value="Chromosome"/>
</dbReference>
<dbReference type="EMBL" id="CP000702">
    <property type="protein sequence ID" value="ABQ46518.1"/>
    <property type="molecule type" value="Genomic_DNA"/>
</dbReference>
<gene>
    <name evidence="3" type="ordered locus">Tpet_0495</name>
</gene>
<dbReference type="RefSeq" id="WP_011943132.1">
    <property type="nucleotide sequence ID" value="NC_009486.1"/>
</dbReference>
<evidence type="ECO:0000259" key="1">
    <source>
        <dbReference type="Pfam" id="PF01408"/>
    </source>
</evidence>
<dbReference type="STRING" id="390874.Tpet_0495"/>
<dbReference type="HOGENOM" id="CLU_023194_1_3_0"/>
<dbReference type="eggNOG" id="COG0673">
    <property type="taxonomic scope" value="Bacteria"/>
</dbReference>
<dbReference type="PANTHER" id="PTHR43377:SF1">
    <property type="entry name" value="BILIVERDIN REDUCTASE A"/>
    <property type="match status" value="1"/>
</dbReference>
<proteinExistence type="predicted"/>
<feature type="domain" description="GFO/IDH/MocA-like oxidoreductase" evidence="2">
    <location>
        <begin position="134"/>
        <end position="259"/>
    </location>
</feature>
<dbReference type="AlphaFoldDB" id="A5IJZ5"/>
<dbReference type="InterPro" id="IPR036291">
    <property type="entry name" value="NAD(P)-bd_dom_sf"/>
</dbReference>
<dbReference type="SUPFAM" id="SSF55347">
    <property type="entry name" value="Glyceraldehyde-3-phosphate dehydrogenase-like, C-terminal domain"/>
    <property type="match status" value="1"/>
</dbReference>
<dbReference type="InterPro" id="IPR051450">
    <property type="entry name" value="Gfo/Idh/MocA_Oxidoreductases"/>
</dbReference>
<accession>A5IJZ5</accession>
<dbReference type="FunFam" id="3.30.360.10:FF:000070">
    <property type="entry name" value="Oxidoreductase, putative"/>
    <property type="match status" value="1"/>
</dbReference>
<protein>
    <submittedName>
        <fullName evidence="3">Oxidoreductase domain protein</fullName>
    </submittedName>
</protein>
<dbReference type="Gene3D" id="3.30.360.10">
    <property type="entry name" value="Dihydrodipicolinate Reductase, domain 2"/>
    <property type="match status" value="1"/>
</dbReference>
<dbReference type="Gene3D" id="3.40.50.720">
    <property type="entry name" value="NAD(P)-binding Rossmann-like Domain"/>
    <property type="match status" value="1"/>
</dbReference>
<dbReference type="PANTHER" id="PTHR43377">
    <property type="entry name" value="BILIVERDIN REDUCTASE A"/>
    <property type="match status" value="1"/>
</dbReference>
<evidence type="ECO:0000313" key="3">
    <source>
        <dbReference type="EMBL" id="ABQ46518.1"/>
    </source>
</evidence>
<dbReference type="SUPFAM" id="SSF51735">
    <property type="entry name" value="NAD(P)-binding Rossmann-fold domains"/>
    <property type="match status" value="1"/>
</dbReference>
<reference evidence="4" key="1">
    <citation type="submission" date="2007-05" db="EMBL/GenBank/DDBJ databases">
        <title>Complete sequence of Thermotoga petrophila RKU-1.</title>
        <authorList>
            <consortium name="US DOE Joint Genome Institute"/>
            <person name="Copeland A."/>
            <person name="Lucas S."/>
            <person name="Lapidus A."/>
            <person name="Barry K."/>
            <person name="Glavina del Rio T."/>
            <person name="Dalin E."/>
            <person name="Tice H."/>
            <person name="Pitluck S."/>
            <person name="Sims D."/>
            <person name="Brettin T."/>
            <person name="Bruce D."/>
            <person name="Detter J.C."/>
            <person name="Han C."/>
            <person name="Tapia R."/>
            <person name="Schmutz J."/>
            <person name="Larimer F."/>
            <person name="Land M."/>
            <person name="Hauser L."/>
            <person name="Kyrpides N."/>
            <person name="Mikhailova N."/>
            <person name="Nelson K."/>
            <person name="Gogarten J.P."/>
            <person name="Noll K."/>
            <person name="Richardson P."/>
        </authorList>
    </citation>
    <scope>NUCLEOTIDE SEQUENCE [LARGE SCALE GENOMIC DNA]</scope>
    <source>
        <strain evidence="4">ATCC BAA-488 / DSM 13995 / JCM 10881 / RKU-1</strain>
    </source>
</reference>
<evidence type="ECO:0000259" key="2">
    <source>
        <dbReference type="Pfam" id="PF22725"/>
    </source>
</evidence>
<name>A5IJZ5_THEP1</name>
<evidence type="ECO:0000313" key="4">
    <source>
        <dbReference type="Proteomes" id="UP000006558"/>
    </source>
</evidence>
<reference evidence="3 4" key="2">
    <citation type="journal article" date="2009" name="Proc. Natl. Acad. Sci. U.S.A.">
        <title>On the chimeric nature, thermophilic origin, and phylogenetic placement of the Thermotogales.</title>
        <authorList>
            <person name="Zhaxybayeva O."/>
            <person name="Swithers K.S."/>
            <person name="Lapierre P."/>
            <person name="Fournier G.P."/>
            <person name="Bickhart D.M."/>
            <person name="DeBoy R.T."/>
            <person name="Nelson K.E."/>
            <person name="Nesbo C.L."/>
            <person name="Doolittle W.F."/>
            <person name="Gogarten J.P."/>
            <person name="Noll K.M."/>
        </authorList>
    </citation>
    <scope>NUCLEOTIDE SEQUENCE [LARGE SCALE GENOMIC DNA]</scope>
    <source>
        <strain evidence="4">ATCC BAA-488 / DSM 13995 / JCM 10881 / RKU-1</strain>
    </source>
</reference>
<dbReference type="InterPro" id="IPR000683">
    <property type="entry name" value="Gfo/Idh/MocA-like_OxRdtase_N"/>
</dbReference>
<dbReference type="InterPro" id="IPR055170">
    <property type="entry name" value="GFO_IDH_MocA-like_dom"/>
</dbReference>
<dbReference type="Pfam" id="PF01408">
    <property type="entry name" value="GFO_IDH_MocA"/>
    <property type="match status" value="1"/>
</dbReference>
<feature type="domain" description="Gfo/Idh/MocA-like oxidoreductase N-terminal" evidence="1">
    <location>
        <begin position="3"/>
        <end position="115"/>
    </location>
</feature>
<dbReference type="GO" id="GO:0000166">
    <property type="term" value="F:nucleotide binding"/>
    <property type="evidence" value="ECO:0007669"/>
    <property type="project" value="InterPro"/>
</dbReference>
<dbReference type="Pfam" id="PF22725">
    <property type="entry name" value="GFO_IDH_MocA_C3"/>
    <property type="match status" value="1"/>
</dbReference>
<dbReference type="KEGG" id="tpt:Tpet_0495"/>